<evidence type="ECO:0000259" key="7">
    <source>
        <dbReference type="PROSITE" id="PS50893"/>
    </source>
</evidence>
<keyword evidence="2" id="KW-1003">Cell membrane</keyword>
<gene>
    <name evidence="8" type="ORF">FD09_GL000183</name>
</gene>
<dbReference type="CDD" id="cd03301">
    <property type="entry name" value="ABC_MalK_N"/>
    <property type="match status" value="1"/>
</dbReference>
<keyword evidence="9" id="KW-1185">Reference proteome</keyword>
<dbReference type="Gene3D" id="3.40.50.300">
    <property type="entry name" value="P-loop containing nucleotide triphosphate hydrolases"/>
    <property type="match status" value="1"/>
</dbReference>
<protein>
    <submittedName>
        <fullName evidence="8">Multiple sugar-binding transport ATP-binding protein MsmK</fullName>
    </submittedName>
</protein>
<reference evidence="8 9" key="1">
    <citation type="journal article" date="2015" name="Genome Announc.">
        <title>Expanding the biotechnology potential of lactobacilli through comparative genomics of 213 strains and associated genera.</title>
        <authorList>
            <person name="Sun Z."/>
            <person name="Harris H.M."/>
            <person name="McCann A."/>
            <person name="Guo C."/>
            <person name="Argimon S."/>
            <person name="Zhang W."/>
            <person name="Yang X."/>
            <person name="Jeffery I.B."/>
            <person name="Cooney J.C."/>
            <person name="Kagawa T.F."/>
            <person name="Liu W."/>
            <person name="Song Y."/>
            <person name="Salvetti E."/>
            <person name="Wrobel A."/>
            <person name="Rasinkangas P."/>
            <person name="Parkhill J."/>
            <person name="Rea M.C."/>
            <person name="O'Sullivan O."/>
            <person name="Ritari J."/>
            <person name="Douillard F.P."/>
            <person name="Paul Ross R."/>
            <person name="Yang R."/>
            <person name="Briner A.E."/>
            <person name="Felis G.E."/>
            <person name="de Vos W.M."/>
            <person name="Barrangou R."/>
            <person name="Klaenhammer T.R."/>
            <person name="Caufield P.W."/>
            <person name="Cui Y."/>
            <person name="Zhang H."/>
            <person name="O'Toole P.W."/>
        </authorList>
    </citation>
    <scope>NUCLEOTIDE SEQUENCE [LARGE SCALE GENOMIC DNA]</scope>
    <source>
        <strain evidence="8 9">DSM 12744</strain>
    </source>
</reference>
<dbReference type="GO" id="GO:0005524">
    <property type="term" value="F:ATP binding"/>
    <property type="evidence" value="ECO:0007669"/>
    <property type="project" value="UniProtKB-KW"/>
</dbReference>
<dbReference type="GO" id="GO:0055052">
    <property type="term" value="C:ATP-binding cassette (ABC) transporter complex, substrate-binding subunit-containing"/>
    <property type="evidence" value="ECO:0007669"/>
    <property type="project" value="TreeGrafter"/>
</dbReference>
<dbReference type="GO" id="GO:0016887">
    <property type="term" value="F:ATP hydrolysis activity"/>
    <property type="evidence" value="ECO:0007669"/>
    <property type="project" value="InterPro"/>
</dbReference>
<evidence type="ECO:0000256" key="3">
    <source>
        <dbReference type="ARBA" id="ARBA00022741"/>
    </source>
</evidence>
<dbReference type="PANTHER" id="PTHR43875:SF15">
    <property type="entry name" value="TREHALOSE IMPORT ATP-BINDING PROTEIN SUGC"/>
    <property type="match status" value="1"/>
</dbReference>
<proteinExistence type="predicted"/>
<dbReference type="AlphaFoldDB" id="A0A0R1N9I6"/>
<dbReference type="SMART" id="SM00382">
    <property type="entry name" value="AAA"/>
    <property type="match status" value="1"/>
</dbReference>
<dbReference type="InterPro" id="IPR012340">
    <property type="entry name" value="NA-bd_OB-fold"/>
</dbReference>
<dbReference type="STRING" id="1423792.FD09_GL000183"/>
<dbReference type="InterPro" id="IPR047641">
    <property type="entry name" value="ABC_transpr_MalK/UgpC-like"/>
</dbReference>
<dbReference type="InterPro" id="IPR027417">
    <property type="entry name" value="P-loop_NTPase"/>
</dbReference>
<evidence type="ECO:0000256" key="5">
    <source>
        <dbReference type="ARBA" id="ARBA00022967"/>
    </source>
</evidence>
<dbReference type="Gene3D" id="2.40.50.140">
    <property type="entry name" value="Nucleic acid-binding proteins"/>
    <property type="match status" value="1"/>
</dbReference>
<keyword evidence="6" id="KW-0472">Membrane</keyword>
<dbReference type="Pfam" id="PF00005">
    <property type="entry name" value="ABC_tran"/>
    <property type="match status" value="1"/>
</dbReference>
<organism evidence="8 9">
    <name type="scientific">Schleiferilactobacillus perolens DSM 12744</name>
    <dbReference type="NCBI Taxonomy" id="1423792"/>
    <lineage>
        <taxon>Bacteria</taxon>
        <taxon>Bacillati</taxon>
        <taxon>Bacillota</taxon>
        <taxon>Bacilli</taxon>
        <taxon>Lactobacillales</taxon>
        <taxon>Lactobacillaceae</taxon>
        <taxon>Schleiferilactobacillus</taxon>
    </lineage>
</organism>
<dbReference type="InterPro" id="IPR003439">
    <property type="entry name" value="ABC_transporter-like_ATP-bd"/>
</dbReference>
<dbReference type="GO" id="GO:0140359">
    <property type="term" value="F:ABC-type transporter activity"/>
    <property type="evidence" value="ECO:0007669"/>
    <property type="project" value="InterPro"/>
</dbReference>
<keyword evidence="3" id="KW-0547">Nucleotide-binding</keyword>
<dbReference type="Gene3D" id="2.40.50.100">
    <property type="match status" value="1"/>
</dbReference>
<dbReference type="InterPro" id="IPR013611">
    <property type="entry name" value="Transp-assoc_OB_typ2"/>
</dbReference>
<dbReference type="Proteomes" id="UP000051330">
    <property type="component" value="Unassembled WGS sequence"/>
</dbReference>
<sequence length="387" mass="43242">MIHNSYRIPAKNIYSNRIINLVHQINENEGIILAIIELKHVRKQYDKGETIFNDLNLSIQEGDFTVIVGPSGCGKSTLLRIMAGLEQVSGGEIYIADKLENDVPAKKRNIAMVFQNYALYPHMTVAKNIGFGLKMRGAKKAVIKEKVQNAAEMLDLTAYLDKYPADLSGGQMQRVALGRAIVRDSKIYLMDEPLSNLDAKLRATMRVELTKLHRQMQATTVYVTHDQTEAMTMADRIIVLYEGVIQQTGTADEIYTHPANTFVASFIGIPPMNLLQASRQDGEFCLAGQPLNISKVPADQTDLIIGLRPEDISPTFDSPIAMTVDVVENMGADQYVHGTLGAQPIVFRDSSHTHYHQGQSVGLHFNRHISNFYDPQTTQRLEEATWQ</sequence>
<dbReference type="SUPFAM" id="SSF50331">
    <property type="entry name" value="MOP-like"/>
    <property type="match status" value="1"/>
</dbReference>
<feature type="domain" description="ABC transporter" evidence="7">
    <location>
        <begin position="36"/>
        <end position="267"/>
    </location>
</feature>
<evidence type="ECO:0000313" key="8">
    <source>
        <dbReference type="EMBL" id="KRL14533.1"/>
    </source>
</evidence>
<dbReference type="InterPro" id="IPR017871">
    <property type="entry name" value="ABC_transporter-like_CS"/>
</dbReference>
<dbReference type="InterPro" id="IPR003593">
    <property type="entry name" value="AAA+_ATPase"/>
</dbReference>
<keyword evidence="1" id="KW-0813">Transport</keyword>
<evidence type="ECO:0000256" key="2">
    <source>
        <dbReference type="ARBA" id="ARBA00022475"/>
    </source>
</evidence>
<dbReference type="PROSITE" id="PS50893">
    <property type="entry name" value="ABC_TRANSPORTER_2"/>
    <property type="match status" value="1"/>
</dbReference>
<dbReference type="PANTHER" id="PTHR43875">
    <property type="entry name" value="MALTODEXTRIN IMPORT ATP-BINDING PROTEIN MSMX"/>
    <property type="match status" value="1"/>
</dbReference>
<evidence type="ECO:0000256" key="4">
    <source>
        <dbReference type="ARBA" id="ARBA00022840"/>
    </source>
</evidence>
<comment type="caution">
    <text evidence="8">The sequence shown here is derived from an EMBL/GenBank/DDBJ whole genome shotgun (WGS) entry which is preliminary data.</text>
</comment>
<evidence type="ECO:0000256" key="6">
    <source>
        <dbReference type="ARBA" id="ARBA00023136"/>
    </source>
</evidence>
<dbReference type="SUPFAM" id="SSF52540">
    <property type="entry name" value="P-loop containing nucleoside triphosphate hydrolases"/>
    <property type="match status" value="1"/>
</dbReference>
<keyword evidence="4 8" id="KW-0067">ATP-binding</keyword>
<dbReference type="PROSITE" id="PS00211">
    <property type="entry name" value="ABC_TRANSPORTER_1"/>
    <property type="match status" value="1"/>
</dbReference>
<accession>A0A0R1N9I6</accession>
<dbReference type="InterPro" id="IPR015855">
    <property type="entry name" value="ABC_transpr_MalK-like"/>
</dbReference>
<dbReference type="GO" id="GO:0008643">
    <property type="term" value="P:carbohydrate transport"/>
    <property type="evidence" value="ECO:0007669"/>
    <property type="project" value="InterPro"/>
</dbReference>
<name>A0A0R1N9I6_9LACO</name>
<keyword evidence="5" id="KW-1278">Translocase</keyword>
<evidence type="ECO:0000256" key="1">
    <source>
        <dbReference type="ARBA" id="ARBA00022448"/>
    </source>
</evidence>
<dbReference type="EMBL" id="AZEC01000001">
    <property type="protein sequence ID" value="KRL14533.1"/>
    <property type="molecule type" value="Genomic_DNA"/>
</dbReference>
<dbReference type="PATRIC" id="fig|1423792.3.peg.187"/>
<evidence type="ECO:0000313" key="9">
    <source>
        <dbReference type="Proteomes" id="UP000051330"/>
    </source>
</evidence>
<dbReference type="NCBIfam" id="NF008653">
    <property type="entry name" value="PRK11650.1"/>
    <property type="match status" value="1"/>
</dbReference>
<dbReference type="FunFam" id="3.40.50.300:FF:000042">
    <property type="entry name" value="Maltose/maltodextrin ABC transporter, ATP-binding protein"/>
    <property type="match status" value="1"/>
</dbReference>
<dbReference type="InterPro" id="IPR008995">
    <property type="entry name" value="Mo/tungstate-bd_C_term_dom"/>
</dbReference>
<dbReference type="Pfam" id="PF08402">
    <property type="entry name" value="TOBE_2"/>
    <property type="match status" value="1"/>
</dbReference>